<evidence type="ECO:0000256" key="5">
    <source>
        <dbReference type="SAM" id="Phobius"/>
    </source>
</evidence>
<feature type="transmembrane region" description="Helical" evidence="5">
    <location>
        <begin position="170"/>
        <end position="189"/>
    </location>
</feature>
<feature type="transmembrane region" description="Helical" evidence="5">
    <location>
        <begin position="249"/>
        <end position="269"/>
    </location>
</feature>
<dbReference type="PANTHER" id="PTHR43424">
    <property type="entry name" value="LOCUS PUTATIVE PROTEIN 1-RELATED"/>
    <property type="match status" value="1"/>
</dbReference>
<comment type="subcellular location">
    <subcellularLocation>
        <location evidence="1">Membrane</location>
        <topology evidence="1">Multi-pass membrane protein</topology>
    </subcellularLocation>
</comment>
<keyword evidence="4 5" id="KW-0472">Membrane</keyword>
<feature type="transmembrane region" description="Helical" evidence="5">
    <location>
        <begin position="411"/>
        <end position="431"/>
    </location>
</feature>
<evidence type="ECO:0000256" key="2">
    <source>
        <dbReference type="ARBA" id="ARBA00022692"/>
    </source>
</evidence>
<reference evidence="6 7" key="1">
    <citation type="journal article" date="2015" name="Genome Announc.">
        <title>Expanding the biotechnology potential of lactobacilli through comparative genomics of 213 strains and associated genera.</title>
        <authorList>
            <person name="Sun Z."/>
            <person name="Harris H.M."/>
            <person name="McCann A."/>
            <person name="Guo C."/>
            <person name="Argimon S."/>
            <person name="Zhang W."/>
            <person name="Yang X."/>
            <person name="Jeffery I.B."/>
            <person name="Cooney J.C."/>
            <person name="Kagawa T.F."/>
            <person name="Liu W."/>
            <person name="Song Y."/>
            <person name="Salvetti E."/>
            <person name="Wrobel A."/>
            <person name="Rasinkangas P."/>
            <person name="Parkhill J."/>
            <person name="Rea M.C."/>
            <person name="O'Sullivan O."/>
            <person name="Ritari J."/>
            <person name="Douillard F.P."/>
            <person name="Paul Ross R."/>
            <person name="Yang R."/>
            <person name="Briner A.E."/>
            <person name="Felis G.E."/>
            <person name="de Vos W.M."/>
            <person name="Barrangou R."/>
            <person name="Klaenhammer T.R."/>
            <person name="Caufield P.W."/>
            <person name="Cui Y."/>
            <person name="Zhang H."/>
            <person name="O'Toole P.W."/>
        </authorList>
    </citation>
    <scope>NUCLEOTIDE SEQUENCE [LARGE SCALE GENOMIC DNA]</scope>
    <source>
        <strain evidence="6 7">DSM 5007</strain>
    </source>
</reference>
<feature type="transmembrane region" description="Helical" evidence="5">
    <location>
        <begin position="148"/>
        <end position="164"/>
    </location>
</feature>
<dbReference type="STRING" id="1423807.FD16_GL002454"/>
<feature type="transmembrane region" description="Helical" evidence="5">
    <location>
        <begin position="290"/>
        <end position="315"/>
    </location>
</feature>
<evidence type="ECO:0000313" key="7">
    <source>
        <dbReference type="Proteomes" id="UP000051820"/>
    </source>
</evidence>
<dbReference type="Proteomes" id="UP000051820">
    <property type="component" value="Unassembled WGS sequence"/>
</dbReference>
<feature type="transmembrane region" description="Helical" evidence="5">
    <location>
        <begin position="210"/>
        <end position="229"/>
    </location>
</feature>
<dbReference type="RefSeq" id="WP_010621783.1">
    <property type="nucleotide sequence ID" value="NZ_AZGF01000009.1"/>
</dbReference>
<dbReference type="PATRIC" id="fig|1423807.3.peg.2535"/>
<feature type="transmembrane region" description="Helical" evidence="5">
    <location>
        <begin position="12"/>
        <end position="32"/>
    </location>
</feature>
<evidence type="ECO:0000256" key="4">
    <source>
        <dbReference type="ARBA" id="ARBA00023136"/>
    </source>
</evidence>
<feature type="transmembrane region" description="Helical" evidence="5">
    <location>
        <begin position="321"/>
        <end position="342"/>
    </location>
</feature>
<evidence type="ECO:0000313" key="6">
    <source>
        <dbReference type="EMBL" id="KRM12269.1"/>
    </source>
</evidence>
<dbReference type="InterPro" id="IPR052556">
    <property type="entry name" value="PolySynth_Transporter"/>
</dbReference>
<feature type="transmembrane region" description="Helical" evidence="5">
    <location>
        <begin position="437"/>
        <end position="460"/>
    </location>
</feature>
<evidence type="ECO:0000256" key="3">
    <source>
        <dbReference type="ARBA" id="ARBA00022989"/>
    </source>
</evidence>
<accession>A0A0R1W3U1</accession>
<keyword evidence="2 5" id="KW-0812">Transmembrane</keyword>
<dbReference type="eggNOG" id="COG2244">
    <property type="taxonomic scope" value="Bacteria"/>
</dbReference>
<dbReference type="PANTHER" id="PTHR43424:SF1">
    <property type="entry name" value="LOCUS PUTATIVE PROTEIN 1-RELATED"/>
    <property type="match status" value="1"/>
</dbReference>
<dbReference type="Pfam" id="PF01943">
    <property type="entry name" value="Polysacc_synt"/>
    <property type="match status" value="1"/>
</dbReference>
<dbReference type="EMBL" id="AZGF01000009">
    <property type="protein sequence ID" value="KRM12269.1"/>
    <property type="molecule type" value="Genomic_DNA"/>
</dbReference>
<name>A0A0R1W3U1_9LACO</name>
<evidence type="ECO:0000256" key="1">
    <source>
        <dbReference type="ARBA" id="ARBA00004141"/>
    </source>
</evidence>
<sequence length="483" mass="54252">MIVIKAVKNYLFNAWYQVFVLIVPLATTPYISRVLGSTGVGINSYTNSIMQFFVIIASIGINLYGNREIAYVRDNPRKMSQLFWEIETLRLVAVGIAAVIFVGFMVVDHEYQSYMWLQSLFIIAVMFDISWLFLGIEDFRKTILKNTVVKLVSVILIFTLVKSISDLHTYILILSGSTLAGNMTLWPYLKGQIHRVPLSSLRLKRHLRPAIILFIPQIATQIYLVLNKTMLGQMVGVSATGYFDNSDKVIKVILAIVTASGTVMLPRVAKTFSTGNMNKVNAYLYETFNLATALAVPMFLGLAAVASGFSTWFFGSNFNGIAVYIVAESPVILMIAWSNVVGTQYLLPTNHNRDYTMSVVLGAIVNLIANIWLIRNYQVLGACLSTVLSEATVTGYQIFRIRNIVNLRRLFSGTWQYLVSGMVMYVVVKYLTVKVSFSIVSFLFEIFAGIVVYLLGLIITRARVLSFVKRVAIRLISRTSWVR</sequence>
<feature type="transmembrane region" description="Helical" evidence="5">
    <location>
        <begin position="44"/>
        <end position="65"/>
    </location>
</feature>
<keyword evidence="7" id="KW-1185">Reference proteome</keyword>
<organism evidence="6 7">
    <name type="scientific">Paucilactobacillus suebicus DSM 5007 = KCTC 3549</name>
    <dbReference type="NCBI Taxonomy" id="1423807"/>
    <lineage>
        <taxon>Bacteria</taxon>
        <taxon>Bacillati</taxon>
        <taxon>Bacillota</taxon>
        <taxon>Bacilli</taxon>
        <taxon>Lactobacillales</taxon>
        <taxon>Lactobacillaceae</taxon>
        <taxon>Paucilactobacillus</taxon>
    </lineage>
</organism>
<comment type="caution">
    <text evidence="6">The sequence shown here is derived from an EMBL/GenBank/DDBJ whole genome shotgun (WGS) entry which is preliminary data.</text>
</comment>
<feature type="transmembrane region" description="Helical" evidence="5">
    <location>
        <begin position="379"/>
        <end position="399"/>
    </location>
</feature>
<keyword evidence="3 5" id="KW-1133">Transmembrane helix</keyword>
<feature type="transmembrane region" description="Helical" evidence="5">
    <location>
        <begin position="113"/>
        <end position="136"/>
    </location>
</feature>
<protein>
    <submittedName>
        <fullName evidence="6">PST family polysaccharide transporter</fullName>
    </submittedName>
</protein>
<proteinExistence type="predicted"/>
<gene>
    <name evidence="6" type="ORF">FD16_GL002454</name>
</gene>
<dbReference type="InterPro" id="IPR002797">
    <property type="entry name" value="Polysacc_synth"/>
</dbReference>
<dbReference type="GO" id="GO:0016020">
    <property type="term" value="C:membrane"/>
    <property type="evidence" value="ECO:0007669"/>
    <property type="project" value="UniProtKB-SubCell"/>
</dbReference>
<feature type="transmembrane region" description="Helical" evidence="5">
    <location>
        <begin position="354"/>
        <end position="373"/>
    </location>
</feature>
<dbReference type="AlphaFoldDB" id="A0A0R1W3U1"/>
<feature type="transmembrane region" description="Helical" evidence="5">
    <location>
        <begin position="86"/>
        <end position="107"/>
    </location>
</feature>